<dbReference type="PANTHER" id="PTHR19862">
    <property type="entry name" value="WD REPEAT-CONTAINING PROTEIN 48"/>
    <property type="match status" value="1"/>
</dbReference>
<organism evidence="1 2">
    <name type="scientific">Streblomastix strix</name>
    <dbReference type="NCBI Taxonomy" id="222440"/>
    <lineage>
        <taxon>Eukaryota</taxon>
        <taxon>Metamonada</taxon>
        <taxon>Preaxostyla</taxon>
        <taxon>Oxymonadida</taxon>
        <taxon>Streblomastigidae</taxon>
        <taxon>Streblomastix</taxon>
    </lineage>
</organism>
<evidence type="ECO:0008006" key="3">
    <source>
        <dbReference type="Google" id="ProtNLM"/>
    </source>
</evidence>
<name>A0A5J4USA5_9EUKA</name>
<protein>
    <recommendedName>
        <fullName evidence="3">Right handed beta helix domain-containing protein</fullName>
    </recommendedName>
</protein>
<dbReference type="Proteomes" id="UP000324800">
    <property type="component" value="Unassembled WGS sequence"/>
</dbReference>
<dbReference type="OrthoDB" id="10693256at2759"/>
<sequence length="981" mass="104065">MTNKGLIDVTAETTTDQGEDYIGAGKMSIVVNIGTNEYIVDTCTFTNCLSGAIGIELSNGGKASVINSQFTGCQANGDGGAIYALIQSGGILTIDGQCRFTECTTQRSGGGIYTQINGDNSKLVIGNGVIFDTCSSFGGGGLFTFISNGAQLIFEGDCQFKDCSTSDSSGGIYAWCEKEGSLIQCLGELLFDNCSSSSVAGGAFLYSQNKASIELNKVTCVDCESGYGAGLNVQPDSNAHFTISGKASFTRCESTGFGGGIRFSIQGENIEIQLTGEMEFIDCIGSYGGGISFLASQKLILIISCSCTFQNCASSNGGGMHMYLSDIDSDIQITGLLSFDNCSCTDQGGEELNFDNCSAQGGGGIYALINGENSQLIIGHGVIFDTCSSNGGGGFSVNIINGAQLIFEGNFQFLDCSADSGSGGGLNAYCYNEGSLIQYLGEILFDNCSSMYSGGGAFISSQGKASIELNKVTCIDCIGNNQGGGLHISLGLNSYFAITGQTSFTRCESTGYGGGIRFSIQGENEIHLNGEMEFIDCIGSYGGGISIGSQDNNILVISKACTFQNCTGSQGGGMYLRLSGIDSDIQITGELSFDNCSCTQSGGGLYLYSNRLQLTFENIIYCKDCSSQQIGGGLFASCMDEGIVRFVRQLDFENCSAIQQGGGLNVQCSTEGIIHFIGLLNFDNCSSRSGGGLIAFCSNEGMIQFLEELNFDNCSAINQAGGLYMSIFQGGSVTLDNKIEFNKCICKEGNGGAMYLSINFELQSSFQLNDIIIQECKALINTESIIYSQSGFGGGIFIIGTGVYDVSSKMLDFSKMKMYGNTADKAGQSLYVAMPNVIEWCRTGTSGEYVKGNYSDIDSDESELEGIPVGYSNFNGLSQVDIIKDQRPLELWWRTIWHILNRNEGTIKGIDQPGCAEYNNPCYSIDYAIEQISVELGGISTSIIPEKRIAEIKIIKGGDASNINQAPFIIFTLNPPPPLLE</sequence>
<reference evidence="1 2" key="1">
    <citation type="submission" date="2019-03" db="EMBL/GenBank/DDBJ databases">
        <title>Single cell metagenomics reveals metabolic interactions within the superorganism composed of flagellate Streblomastix strix and complex community of Bacteroidetes bacteria on its surface.</title>
        <authorList>
            <person name="Treitli S.C."/>
            <person name="Kolisko M."/>
            <person name="Husnik F."/>
            <person name="Keeling P."/>
            <person name="Hampl V."/>
        </authorList>
    </citation>
    <scope>NUCLEOTIDE SEQUENCE [LARGE SCALE GENOMIC DNA]</scope>
    <source>
        <strain evidence="1">ST1C</strain>
    </source>
</reference>
<feature type="non-terminal residue" evidence="1">
    <location>
        <position position="981"/>
    </location>
</feature>
<dbReference type="AlphaFoldDB" id="A0A5J4USA5"/>
<dbReference type="SUPFAM" id="SSF51126">
    <property type="entry name" value="Pectin lyase-like"/>
    <property type="match status" value="1"/>
</dbReference>
<dbReference type="EMBL" id="SNRW01013039">
    <property type="protein sequence ID" value="KAA6373084.1"/>
    <property type="molecule type" value="Genomic_DNA"/>
</dbReference>
<accession>A0A5J4USA5</accession>
<gene>
    <name evidence="1" type="ORF">EZS28_031389</name>
</gene>
<dbReference type="GO" id="GO:0043130">
    <property type="term" value="F:ubiquitin binding"/>
    <property type="evidence" value="ECO:0007669"/>
    <property type="project" value="TreeGrafter"/>
</dbReference>
<evidence type="ECO:0000313" key="2">
    <source>
        <dbReference type="Proteomes" id="UP000324800"/>
    </source>
</evidence>
<dbReference type="InterPro" id="IPR051246">
    <property type="entry name" value="WDR48"/>
</dbReference>
<proteinExistence type="predicted"/>
<comment type="caution">
    <text evidence="1">The sequence shown here is derived from an EMBL/GenBank/DDBJ whole genome shotgun (WGS) entry which is preliminary data.</text>
</comment>
<evidence type="ECO:0000313" key="1">
    <source>
        <dbReference type="EMBL" id="KAA6373084.1"/>
    </source>
</evidence>
<dbReference type="GO" id="GO:0000724">
    <property type="term" value="P:double-strand break repair via homologous recombination"/>
    <property type="evidence" value="ECO:0007669"/>
    <property type="project" value="TreeGrafter"/>
</dbReference>
<dbReference type="PANTHER" id="PTHR19862:SF14">
    <property type="entry name" value="WD REPEAT-CONTAINING PROTEIN 48"/>
    <property type="match status" value="1"/>
</dbReference>
<dbReference type="InterPro" id="IPR011050">
    <property type="entry name" value="Pectin_lyase_fold/virulence"/>
</dbReference>